<keyword evidence="4" id="KW-1185">Reference proteome</keyword>
<name>A0A7I7XMQ7_9MYCO</name>
<protein>
    <recommendedName>
        <fullName evidence="5">Right handed beta helix domain-containing protein</fullName>
    </recommendedName>
</protein>
<dbReference type="EMBL" id="AP022610">
    <property type="protein sequence ID" value="BBZ30519.1"/>
    <property type="molecule type" value="Genomic_DNA"/>
</dbReference>
<feature type="signal peptide" evidence="2">
    <location>
        <begin position="1"/>
        <end position="16"/>
    </location>
</feature>
<keyword evidence="2" id="KW-0732">Signal</keyword>
<dbReference type="Gene3D" id="2.160.20.10">
    <property type="entry name" value="Single-stranded right-handed beta-helix, Pectin lyase-like"/>
    <property type="match status" value="1"/>
</dbReference>
<gene>
    <name evidence="3" type="ORF">MMAD_48140</name>
</gene>
<dbReference type="SUPFAM" id="SSF51126">
    <property type="entry name" value="Pectin lyase-like"/>
    <property type="match status" value="1"/>
</dbReference>
<reference evidence="3 4" key="1">
    <citation type="journal article" date="2019" name="Emerg. Microbes Infect.">
        <title>Comprehensive subspecies identification of 175 nontuberculous mycobacteria species based on 7547 genomic profiles.</title>
        <authorList>
            <person name="Matsumoto Y."/>
            <person name="Kinjo T."/>
            <person name="Motooka D."/>
            <person name="Nabeya D."/>
            <person name="Jung N."/>
            <person name="Uechi K."/>
            <person name="Horii T."/>
            <person name="Iida T."/>
            <person name="Fujita J."/>
            <person name="Nakamura S."/>
        </authorList>
    </citation>
    <scope>NUCLEOTIDE SEQUENCE [LARGE SCALE GENOMIC DNA]</scope>
    <source>
        <strain evidence="3 4">JCM 13574</strain>
    </source>
</reference>
<evidence type="ECO:0000313" key="3">
    <source>
        <dbReference type="EMBL" id="BBZ30519.1"/>
    </source>
</evidence>
<evidence type="ECO:0000256" key="2">
    <source>
        <dbReference type="SAM" id="SignalP"/>
    </source>
</evidence>
<feature type="region of interest" description="Disordered" evidence="1">
    <location>
        <begin position="20"/>
        <end position="59"/>
    </location>
</feature>
<feature type="chain" id="PRO_5038422922" description="Right handed beta helix domain-containing protein" evidence="2">
    <location>
        <begin position="17"/>
        <end position="451"/>
    </location>
</feature>
<dbReference type="InterPro" id="IPR012334">
    <property type="entry name" value="Pectin_lyas_fold"/>
</dbReference>
<proteinExistence type="predicted"/>
<evidence type="ECO:0000313" key="4">
    <source>
        <dbReference type="Proteomes" id="UP000466517"/>
    </source>
</evidence>
<sequence>MLVVVLLLVGLAIAGAHSMQRSTGPASDDASAALPPPKPPPGRVAFHVSPDGDDANPGTLDRPWKSIARAMAQNYTAGDQLLFRRDAVYFGSIDRVPTPDGDHRFLIGAYGLGAKPVITNAKILNVPAAWTTTAPNVWRIDLNDPATHGGWTDAGANIGFLATGNVIHGAKKAALTDLRAPWDFFDDGTALYVLSPGNPTTLAPDLRAAPDAVLIRLHSNTEVDGIELRECGGHAIRGQDDPVVNVRITNDDIHHIGGSFLIGYADDKVRYGNGIECLDSCANWVVQGNEVYEVYDSAFTCQGSGTTTDIRVTKNSFHDNSHNLEFWTAQPGGGLHHVLIDDNDLADGGGGWGGAARPDKENRAQLTSYGWDLPADVVVTKNRITRASGAYVYHAPVASSPAGLVFSDNDIALVSGTPMQYGQPYTIDDAAAWAQANRTEAGSTFRVLPGP</sequence>
<dbReference type="AlphaFoldDB" id="A0A7I7XMQ7"/>
<organism evidence="3 4">
    <name type="scientific">Mycolicibacterium madagascariense</name>
    <dbReference type="NCBI Taxonomy" id="212765"/>
    <lineage>
        <taxon>Bacteria</taxon>
        <taxon>Bacillati</taxon>
        <taxon>Actinomycetota</taxon>
        <taxon>Actinomycetes</taxon>
        <taxon>Mycobacteriales</taxon>
        <taxon>Mycobacteriaceae</taxon>
        <taxon>Mycolicibacterium</taxon>
    </lineage>
</organism>
<dbReference type="InterPro" id="IPR011050">
    <property type="entry name" value="Pectin_lyase_fold/virulence"/>
</dbReference>
<evidence type="ECO:0008006" key="5">
    <source>
        <dbReference type="Google" id="ProtNLM"/>
    </source>
</evidence>
<dbReference type="KEGG" id="mmag:MMAD_48140"/>
<evidence type="ECO:0000256" key="1">
    <source>
        <dbReference type="SAM" id="MobiDB-lite"/>
    </source>
</evidence>
<accession>A0A7I7XMQ7</accession>
<dbReference type="Proteomes" id="UP000466517">
    <property type="component" value="Chromosome"/>
</dbReference>